<protein>
    <submittedName>
        <fullName evidence="1">Uncharacterized protein</fullName>
    </submittedName>
</protein>
<accession>A0A9D3P860</accession>
<evidence type="ECO:0000313" key="1">
    <source>
        <dbReference type="EMBL" id="KAG7336356.1"/>
    </source>
</evidence>
<comment type="caution">
    <text evidence="1">The sequence shown here is derived from an EMBL/GenBank/DDBJ whole genome shotgun (WGS) entry which is preliminary data.</text>
</comment>
<dbReference type="AlphaFoldDB" id="A0A9D3P860"/>
<sequence>MKRPRHALHWNRVVILTKPSRRSCEKNGQRNILAVGRVFAVLLRWVSLHNYADMQQSRGDGGKKRILFLQRDILKSLLQEITFKVAPYVSELASSGVEITRAANRKQIRTQDASLTDRRRLEKRWTHMTPVPQALDTLEGTVSTTLNLRQNQHTSCTSYFQS</sequence>
<gene>
    <name evidence="1" type="ORF">KOW79_001049</name>
</gene>
<keyword evidence="2" id="KW-1185">Reference proteome</keyword>
<dbReference type="Proteomes" id="UP000824219">
    <property type="component" value="Linkage Group LG01"/>
</dbReference>
<name>A0A9D3P860_9TELE</name>
<evidence type="ECO:0000313" key="2">
    <source>
        <dbReference type="Proteomes" id="UP000824219"/>
    </source>
</evidence>
<reference evidence="1 2" key="1">
    <citation type="submission" date="2021-06" db="EMBL/GenBank/DDBJ databases">
        <title>Chromosome-level genome assembly of the red-tail catfish (Hemibagrus wyckioides).</title>
        <authorList>
            <person name="Shao F."/>
        </authorList>
    </citation>
    <scope>NUCLEOTIDE SEQUENCE [LARGE SCALE GENOMIC DNA]</scope>
    <source>
        <strain evidence="1">EC202008001</strain>
        <tissue evidence="1">Blood</tissue>
    </source>
</reference>
<proteinExistence type="predicted"/>
<dbReference type="EMBL" id="JAHKSW010000001">
    <property type="protein sequence ID" value="KAG7336356.1"/>
    <property type="molecule type" value="Genomic_DNA"/>
</dbReference>
<organism evidence="1 2">
    <name type="scientific">Hemibagrus wyckioides</name>
    <dbReference type="NCBI Taxonomy" id="337641"/>
    <lineage>
        <taxon>Eukaryota</taxon>
        <taxon>Metazoa</taxon>
        <taxon>Chordata</taxon>
        <taxon>Craniata</taxon>
        <taxon>Vertebrata</taxon>
        <taxon>Euteleostomi</taxon>
        <taxon>Actinopterygii</taxon>
        <taxon>Neopterygii</taxon>
        <taxon>Teleostei</taxon>
        <taxon>Ostariophysi</taxon>
        <taxon>Siluriformes</taxon>
        <taxon>Bagridae</taxon>
        <taxon>Hemibagrus</taxon>
    </lineage>
</organism>